<dbReference type="SUPFAM" id="SSF56672">
    <property type="entry name" value="DNA/RNA polymerases"/>
    <property type="match status" value="1"/>
</dbReference>
<dbReference type="InterPro" id="IPR053134">
    <property type="entry name" value="RNA-dir_DNA_polymerase"/>
</dbReference>
<dbReference type="Pfam" id="PF00078">
    <property type="entry name" value="RVT_1"/>
    <property type="match status" value="1"/>
</dbReference>
<accession>A0A815FWT9</accession>
<dbReference type="InterPro" id="IPR043502">
    <property type="entry name" value="DNA/RNA_pol_sf"/>
</dbReference>
<protein>
    <recommendedName>
        <fullName evidence="1">Reverse transcriptase domain-containing protein</fullName>
    </recommendedName>
</protein>
<comment type="caution">
    <text evidence="3">The sequence shown here is derived from an EMBL/GenBank/DDBJ whole genome shotgun (WGS) entry which is preliminary data.</text>
</comment>
<reference evidence="3" key="1">
    <citation type="submission" date="2021-02" db="EMBL/GenBank/DDBJ databases">
        <authorList>
            <person name="Nowell W R."/>
        </authorList>
    </citation>
    <scope>NUCLEOTIDE SEQUENCE</scope>
</reference>
<keyword evidence="6" id="KW-1185">Reference proteome</keyword>
<dbReference type="EMBL" id="CAJNOQ010013897">
    <property type="protein sequence ID" value="CAF1330949.1"/>
    <property type="molecule type" value="Genomic_DNA"/>
</dbReference>
<dbReference type="PANTHER" id="PTHR24559:SF444">
    <property type="entry name" value="REVERSE TRANSCRIPTASE DOMAIN-CONTAINING PROTEIN"/>
    <property type="match status" value="1"/>
</dbReference>
<evidence type="ECO:0000313" key="5">
    <source>
        <dbReference type="EMBL" id="CAF4184388.1"/>
    </source>
</evidence>
<evidence type="ECO:0000313" key="2">
    <source>
        <dbReference type="EMBL" id="CAF1273263.1"/>
    </source>
</evidence>
<dbReference type="EMBL" id="CAJOBC010053098">
    <property type="protein sequence ID" value="CAF4184388.1"/>
    <property type="molecule type" value="Genomic_DNA"/>
</dbReference>
<dbReference type="Gene3D" id="3.30.70.270">
    <property type="match status" value="1"/>
</dbReference>
<dbReference type="PANTHER" id="PTHR24559">
    <property type="entry name" value="TRANSPOSON TY3-I GAG-POL POLYPROTEIN"/>
    <property type="match status" value="1"/>
</dbReference>
<dbReference type="Proteomes" id="UP000681722">
    <property type="component" value="Unassembled WGS sequence"/>
</dbReference>
<name>A0A815FWT9_9BILA</name>
<evidence type="ECO:0000313" key="4">
    <source>
        <dbReference type="EMBL" id="CAF4078572.1"/>
    </source>
</evidence>
<dbReference type="InterPro" id="IPR000477">
    <property type="entry name" value="RT_dom"/>
</dbReference>
<dbReference type="Proteomes" id="UP000663829">
    <property type="component" value="Unassembled WGS sequence"/>
</dbReference>
<dbReference type="AlphaFoldDB" id="A0A815FWT9"/>
<dbReference type="PROSITE" id="PS50878">
    <property type="entry name" value="RT_POL"/>
    <property type="match status" value="1"/>
</dbReference>
<evidence type="ECO:0000313" key="3">
    <source>
        <dbReference type="EMBL" id="CAF1330949.1"/>
    </source>
</evidence>
<dbReference type="CDD" id="cd01647">
    <property type="entry name" value="RT_LTR"/>
    <property type="match status" value="1"/>
</dbReference>
<dbReference type="OrthoDB" id="8007176at2759"/>
<gene>
    <name evidence="3" type="ORF">GPM918_LOCUS29946</name>
    <name evidence="2" type="ORF">OVA965_LOCUS27289</name>
    <name evidence="5" type="ORF">SRO942_LOCUS30543</name>
    <name evidence="4" type="ORF">TMI583_LOCUS28034</name>
</gene>
<dbReference type="Proteomes" id="UP000682733">
    <property type="component" value="Unassembled WGS sequence"/>
</dbReference>
<dbReference type="EMBL" id="CAJOBA010039509">
    <property type="protein sequence ID" value="CAF4078572.1"/>
    <property type="molecule type" value="Genomic_DNA"/>
</dbReference>
<organism evidence="3 6">
    <name type="scientific">Didymodactylos carnosus</name>
    <dbReference type="NCBI Taxonomy" id="1234261"/>
    <lineage>
        <taxon>Eukaryota</taxon>
        <taxon>Metazoa</taxon>
        <taxon>Spiralia</taxon>
        <taxon>Gnathifera</taxon>
        <taxon>Rotifera</taxon>
        <taxon>Eurotatoria</taxon>
        <taxon>Bdelloidea</taxon>
        <taxon>Philodinida</taxon>
        <taxon>Philodinidae</taxon>
        <taxon>Didymodactylos</taxon>
    </lineage>
</organism>
<dbReference type="EMBL" id="CAJNOK010017948">
    <property type="protein sequence ID" value="CAF1273263.1"/>
    <property type="molecule type" value="Genomic_DNA"/>
</dbReference>
<dbReference type="InterPro" id="IPR043128">
    <property type="entry name" value="Rev_trsase/Diguanyl_cyclase"/>
</dbReference>
<dbReference type="Gene3D" id="3.10.10.10">
    <property type="entry name" value="HIV Type 1 Reverse Transcriptase, subunit A, domain 1"/>
    <property type="match status" value="1"/>
</dbReference>
<sequence>MINNGKKLKISLWENKELFDITPSIVNVEPQSTIKSGDHVPIFSKQFPSSEQGHRFKSEETMKLLKQDRIEPSNSPWSSPILSLKKQDKSLRFCIDLRRINEITIKDKYPMPITYDIFDQMSNAAYFSKIDFKSVYFEILLVKSERPKTAFSTRDGRYQFCVLPQGVSNGTPVFQRIINNILGPAKWKYTLAFLDDIIIYNNSFDQNIEHLSHILSLLRDARIRLNIEKSEFVKTKMNYLGHHIEHGIIRPNEEKIR</sequence>
<evidence type="ECO:0000259" key="1">
    <source>
        <dbReference type="PROSITE" id="PS50878"/>
    </source>
</evidence>
<dbReference type="Proteomes" id="UP000677228">
    <property type="component" value="Unassembled WGS sequence"/>
</dbReference>
<proteinExistence type="predicted"/>
<evidence type="ECO:0000313" key="6">
    <source>
        <dbReference type="Proteomes" id="UP000663829"/>
    </source>
</evidence>
<feature type="domain" description="Reverse transcriptase" evidence="1">
    <location>
        <begin position="65"/>
        <end position="244"/>
    </location>
</feature>